<dbReference type="UniPathway" id="UPA00148"/>
<protein>
    <submittedName>
        <fullName evidence="10">Adenosylcobinamide-phosphate synthase</fullName>
        <ecNumber evidence="10">6.3.1.10</ecNumber>
    </submittedName>
</protein>
<keyword evidence="7 9" id="KW-1133">Transmembrane helix</keyword>
<keyword evidence="5" id="KW-0169">Cobalamin biosynthesis</keyword>
<dbReference type="InterPro" id="IPR004485">
    <property type="entry name" value="Cobalamin_biosynth_CobD/CbiB"/>
</dbReference>
<keyword evidence="6 9" id="KW-0812">Transmembrane</keyword>
<organism evidence="10">
    <name type="scientific">hydrothermal vent metagenome</name>
    <dbReference type="NCBI Taxonomy" id="652676"/>
    <lineage>
        <taxon>unclassified sequences</taxon>
        <taxon>metagenomes</taxon>
        <taxon>ecological metagenomes</taxon>
    </lineage>
</organism>
<feature type="transmembrane region" description="Helical" evidence="9">
    <location>
        <begin position="64"/>
        <end position="87"/>
    </location>
</feature>
<evidence type="ECO:0000256" key="2">
    <source>
        <dbReference type="ARBA" id="ARBA00004953"/>
    </source>
</evidence>
<comment type="subcellular location">
    <subcellularLocation>
        <location evidence="1">Cell membrane</location>
        <topology evidence="1">Multi-pass membrane protein</topology>
    </subcellularLocation>
</comment>
<name>A0A160TDF4_9ZZZZ</name>
<evidence type="ECO:0000256" key="7">
    <source>
        <dbReference type="ARBA" id="ARBA00022989"/>
    </source>
</evidence>
<evidence type="ECO:0000256" key="1">
    <source>
        <dbReference type="ARBA" id="ARBA00004651"/>
    </source>
</evidence>
<comment type="pathway">
    <text evidence="2">Cofactor biosynthesis; adenosylcobalamin biosynthesis.</text>
</comment>
<keyword evidence="10" id="KW-0436">Ligase</keyword>
<evidence type="ECO:0000256" key="3">
    <source>
        <dbReference type="ARBA" id="ARBA00006263"/>
    </source>
</evidence>
<dbReference type="GO" id="GO:0043757">
    <property type="term" value="F:adenosylcobinamide-phosphate synthase activity"/>
    <property type="evidence" value="ECO:0007669"/>
    <property type="project" value="UniProtKB-EC"/>
</dbReference>
<gene>
    <name evidence="10" type="ORF">MGWOODY_Tha2126</name>
</gene>
<dbReference type="NCBIfam" id="TIGR00380">
    <property type="entry name" value="cobal_cbiB"/>
    <property type="match status" value="1"/>
</dbReference>
<feature type="transmembrane region" description="Helical" evidence="9">
    <location>
        <begin position="310"/>
        <end position="328"/>
    </location>
</feature>
<evidence type="ECO:0000313" key="10">
    <source>
        <dbReference type="EMBL" id="CUS42011.1"/>
    </source>
</evidence>
<keyword evidence="8 9" id="KW-0472">Membrane</keyword>
<keyword evidence="4" id="KW-1003">Cell membrane</keyword>
<dbReference type="EMBL" id="CZQC01000060">
    <property type="protein sequence ID" value="CUS42011.1"/>
    <property type="molecule type" value="Genomic_DNA"/>
</dbReference>
<feature type="transmembrane region" description="Helical" evidence="9">
    <location>
        <begin position="12"/>
        <end position="30"/>
    </location>
</feature>
<reference evidence="10" key="1">
    <citation type="submission" date="2015-10" db="EMBL/GenBank/DDBJ databases">
        <authorList>
            <person name="Gilbert D.G."/>
        </authorList>
    </citation>
    <scope>NUCLEOTIDE SEQUENCE</scope>
</reference>
<dbReference type="PANTHER" id="PTHR34308:SF1">
    <property type="entry name" value="COBALAMIN BIOSYNTHESIS PROTEIN CBIB"/>
    <property type="match status" value="1"/>
</dbReference>
<evidence type="ECO:0000256" key="5">
    <source>
        <dbReference type="ARBA" id="ARBA00022573"/>
    </source>
</evidence>
<dbReference type="EC" id="6.3.1.10" evidence="10"/>
<evidence type="ECO:0000256" key="4">
    <source>
        <dbReference type="ARBA" id="ARBA00022475"/>
    </source>
</evidence>
<dbReference type="GO" id="GO:0005886">
    <property type="term" value="C:plasma membrane"/>
    <property type="evidence" value="ECO:0007669"/>
    <property type="project" value="UniProtKB-SubCell"/>
</dbReference>
<dbReference type="AlphaFoldDB" id="A0A160TDF4"/>
<proteinExistence type="inferred from homology"/>
<dbReference type="Pfam" id="PF03186">
    <property type="entry name" value="CobD_Cbib"/>
    <property type="match status" value="1"/>
</dbReference>
<dbReference type="HAMAP" id="MF_00024">
    <property type="entry name" value="CobD_CbiB"/>
    <property type="match status" value="1"/>
</dbReference>
<dbReference type="GO" id="GO:0009236">
    <property type="term" value="P:cobalamin biosynthetic process"/>
    <property type="evidence" value="ECO:0007669"/>
    <property type="project" value="UniProtKB-UniPathway"/>
</dbReference>
<comment type="similarity">
    <text evidence="3">Belongs to the CobD/CbiB family.</text>
</comment>
<evidence type="ECO:0000256" key="8">
    <source>
        <dbReference type="ARBA" id="ARBA00023136"/>
    </source>
</evidence>
<dbReference type="PANTHER" id="PTHR34308">
    <property type="entry name" value="COBALAMIN BIOSYNTHESIS PROTEIN CBIB"/>
    <property type="match status" value="1"/>
</dbReference>
<feature type="transmembrane region" description="Helical" evidence="9">
    <location>
        <begin position="169"/>
        <end position="191"/>
    </location>
</feature>
<sequence length="331" mass="36022">MLFFYSDSLAISSVLLPLLFVALSVFALLLDRLLGEPAQFHPLVGFGRWASWWEQRLNQGNGKLGIVIGALALAIVLSPLLLVVWLFALLADVSLVGWCLAQVAVLYLCIGWQSLQQHALAVWQALMAGDIDQARLKLSWIVSRDVAELDVDEIAQADIESVLENSSDALFASLFWFFIGGAVFTLLHRWVNTLDAMWGYKNNRFLYFGKAAARLDDVLAYIPARLTALCFILVAGEHGMKAMACWRVQARDCASPNGGVVMTTGAGALNVRLSARACYHGVWKDKPAMGFGSPATPVDIPVSIILVSRACIFALSMCALVALAFALTSTL</sequence>
<dbReference type="GO" id="GO:0048472">
    <property type="term" value="F:threonine-phosphate decarboxylase activity"/>
    <property type="evidence" value="ECO:0007669"/>
    <property type="project" value="InterPro"/>
</dbReference>
<feature type="transmembrane region" description="Helical" evidence="9">
    <location>
        <begin position="93"/>
        <end position="110"/>
    </location>
</feature>
<evidence type="ECO:0000256" key="6">
    <source>
        <dbReference type="ARBA" id="ARBA00022692"/>
    </source>
</evidence>
<accession>A0A160TDF4</accession>
<evidence type="ECO:0000256" key="9">
    <source>
        <dbReference type="SAM" id="Phobius"/>
    </source>
</evidence>